<feature type="domain" description="ASCH" evidence="1">
    <location>
        <begin position="6"/>
        <end position="71"/>
    </location>
</feature>
<evidence type="ECO:0000313" key="2">
    <source>
        <dbReference type="EMBL" id="MDF3836009.1"/>
    </source>
</evidence>
<evidence type="ECO:0000259" key="1">
    <source>
        <dbReference type="Pfam" id="PF04266"/>
    </source>
</evidence>
<dbReference type="EMBL" id="JARJLM010000400">
    <property type="protein sequence ID" value="MDF3836009.1"/>
    <property type="molecule type" value="Genomic_DNA"/>
</dbReference>
<dbReference type="InterPro" id="IPR007374">
    <property type="entry name" value="ASCH_domain"/>
</dbReference>
<sequence length="137" mass="14944">MLRQALSIVKPAVEDILAGRKLVEIRSWAPPKIPLVDLVLVQNTVYLRQDGQEDPDGVVLALVDVVGVHDWTPDEARSQGKQWCAGYVCWELTNVRAIDPPVQCIAKRGIYALELARHQASHSSATALIQPSPGSSA</sequence>
<gene>
    <name evidence="2" type="ORF">P3W85_24100</name>
</gene>
<evidence type="ECO:0000313" key="3">
    <source>
        <dbReference type="Proteomes" id="UP001216674"/>
    </source>
</evidence>
<dbReference type="Pfam" id="PF04266">
    <property type="entry name" value="ASCH"/>
    <property type="match status" value="1"/>
</dbReference>
<proteinExistence type="predicted"/>
<dbReference type="Proteomes" id="UP001216674">
    <property type="component" value="Unassembled WGS sequence"/>
</dbReference>
<keyword evidence="3" id="KW-1185">Reference proteome</keyword>
<dbReference type="InterPro" id="IPR015947">
    <property type="entry name" value="PUA-like_sf"/>
</dbReference>
<comment type="caution">
    <text evidence="2">The sequence shown here is derived from an EMBL/GenBank/DDBJ whole genome shotgun (WGS) entry which is preliminary data.</text>
</comment>
<name>A0ABT6ATR3_9BURK</name>
<dbReference type="SUPFAM" id="SSF88697">
    <property type="entry name" value="PUA domain-like"/>
    <property type="match status" value="1"/>
</dbReference>
<reference evidence="2 3" key="1">
    <citation type="submission" date="2023-03" db="EMBL/GenBank/DDBJ databases">
        <title>Draft assemblies of triclosan tolerant bacteria isolated from returned activated sludge.</title>
        <authorList>
            <person name="Van Hamelsveld S."/>
        </authorList>
    </citation>
    <scope>NUCLEOTIDE SEQUENCE [LARGE SCALE GENOMIC DNA]</scope>
    <source>
        <strain evidence="2 3">GW210010_S58</strain>
    </source>
</reference>
<dbReference type="RefSeq" id="WP_276266622.1">
    <property type="nucleotide sequence ID" value="NZ_JARJLM010000400.1"/>
</dbReference>
<protein>
    <submittedName>
        <fullName evidence="2">ASCH domain-containing protein</fullName>
    </submittedName>
</protein>
<accession>A0ABT6ATR3</accession>
<organism evidence="2 3">
    <name type="scientific">Cupriavidus basilensis</name>
    <dbReference type="NCBI Taxonomy" id="68895"/>
    <lineage>
        <taxon>Bacteria</taxon>
        <taxon>Pseudomonadati</taxon>
        <taxon>Pseudomonadota</taxon>
        <taxon>Betaproteobacteria</taxon>
        <taxon>Burkholderiales</taxon>
        <taxon>Burkholderiaceae</taxon>
        <taxon>Cupriavidus</taxon>
    </lineage>
</organism>